<feature type="transmembrane region" description="Helical" evidence="9">
    <location>
        <begin position="496"/>
        <end position="515"/>
    </location>
</feature>
<evidence type="ECO:0000256" key="7">
    <source>
        <dbReference type="RuleBase" id="RU003346"/>
    </source>
</evidence>
<comment type="similarity">
    <text evidence="2 7">Belongs to the major facilitator superfamily. Sugar transporter (TC 2.A.1.1) family.</text>
</comment>
<evidence type="ECO:0000256" key="1">
    <source>
        <dbReference type="ARBA" id="ARBA00004141"/>
    </source>
</evidence>
<evidence type="ECO:0000256" key="3">
    <source>
        <dbReference type="ARBA" id="ARBA00022448"/>
    </source>
</evidence>
<dbReference type="InterPro" id="IPR003663">
    <property type="entry name" value="Sugar/inositol_transpt"/>
</dbReference>
<name>A0A8J5US93_9ASCO</name>
<feature type="compositionally biased region" description="Basic and acidic residues" evidence="8">
    <location>
        <begin position="1"/>
        <end position="11"/>
    </location>
</feature>
<feature type="region of interest" description="Disordered" evidence="8">
    <location>
        <begin position="1"/>
        <end position="26"/>
    </location>
</feature>
<keyword evidence="6 9" id="KW-0472">Membrane</keyword>
<dbReference type="InterPro" id="IPR050360">
    <property type="entry name" value="MFS_Sugar_Transporters"/>
</dbReference>
<dbReference type="InterPro" id="IPR005828">
    <property type="entry name" value="MFS_sugar_transport-like"/>
</dbReference>
<dbReference type="InterPro" id="IPR005829">
    <property type="entry name" value="Sugar_transporter_CS"/>
</dbReference>
<dbReference type="PROSITE" id="PS00217">
    <property type="entry name" value="SUGAR_TRANSPORT_2"/>
    <property type="match status" value="1"/>
</dbReference>
<feature type="transmembrane region" description="Helical" evidence="9">
    <location>
        <begin position="184"/>
        <end position="203"/>
    </location>
</feature>
<keyword evidence="5 9" id="KW-1133">Transmembrane helix</keyword>
<keyword evidence="4 9" id="KW-0812">Transmembrane</keyword>
<accession>A0A8J5US93</accession>
<evidence type="ECO:0000256" key="6">
    <source>
        <dbReference type="ARBA" id="ARBA00023136"/>
    </source>
</evidence>
<dbReference type="InterPro" id="IPR020846">
    <property type="entry name" value="MFS_dom"/>
</dbReference>
<dbReference type="EMBL" id="JAGSYN010000051">
    <property type="protein sequence ID" value="KAG7665177.1"/>
    <property type="molecule type" value="Genomic_DNA"/>
</dbReference>
<comment type="subcellular location">
    <subcellularLocation>
        <location evidence="1">Membrane</location>
        <topology evidence="1">Multi-pass membrane protein</topology>
    </subcellularLocation>
</comment>
<evidence type="ECO:0000256" key="4">
    <source>
        <dbReference type="ARBA" id="ARBA00022692"/>
    </source>
</evidence>
<dbReference type="PANTHER" id="PTHR48022">
    <property type="entry name" value="PLASTIDIC GLUCOSE TRANSPORTER 4"/>
    <property type="match status" value="1"/>
</dbReference>
<reference evidence="11 12" key="1">
    <citation type="journal article" date="2021" name="DNA Res.">
        <title>Genome analysis of Candida subhashii reveals its hybrid nature and dual mitochondrial genome conformations.</title>
        <authorList>
            <person name="Mixao V."/>
            <person name="Hegedusova E."/>
            <person name="Saus E."/>
            <person name="Pryszcz L.P."/>
            <person name="Cillingova A."/>
            <person name="Nosek J."/>
            <person name="Gabaldon T."/>
        </authorList>
    </citation>
    <scope>NUCLEOTIDE SEQUENCE [LARGE SCALE GENOMIC DNA]</scope>
    <source>
        <strain evidence="11 12">CBS 10753</strain>
    </source>
</reference>
<feature type="transmembrane region" description="Helical" evidence="9">
    <location>
        <begin position="228"/>
        <end position="247"/>
    </location>
</feature>
<dbReference type="GO" id="GO:0016020">
    <property type="term" value="C:membrane"/>
    <property type="evidence" value="ECO:0007669"/>
    <property type="project" value="UniProtKB-SubCell"/>
</dbReference>
<feature type="domain" description="Major facilitator superfamily (MFS) profile" evidence="10">
    <location>
        <begin position="50"/>
        <end position="520"/>
    </location>
</feature>
<gene>
    <name evidence="11" type="ORF">J8A68_001233</name>
</gene>
<comment type="caution">
    <text evidence="11">The sequence shown here is derived from an EMBL/GenBank/DDBJ whole genome shotgun (WGS) entry which is preliminary data.</text>
</comment>
<evidence type="ECO:0000313" key="11">
    <source>
        <dbReference type="EMBL" id="KAG7665177.1"/>
    </source>
</evidence>
<feature type="transmembrane region" description="Helical" evidence="9">
    <location>
        <begin position="355"/>
        <end position="380"/>
    </location>
</feature>
<dbReference type="GO" id="GO:0005351">
    <property type="term" value="F:carbohydrate:proton symporter activity"/>
    <property type="evidence" value="ECO:0007669"/>
    <property type="project" value="TreeGrafter"/>
</dbReference>
<dbReference type="PROSITE" id="PS50850">
    <property type="entry name" value="MFS"/>
    <property type="match status" value="1"/>
</dbReference>
<dbReference type="FunFam" id="1.20.1250.20:FF:000313">
    <property type="entry name" value="MFS quinate transporter"/>
    <property type="match status" value="1"/>
</dbReference>
<feature type="transmembrane region" description="Helical" evidence="9">
    <location>
        <begin position="430"/>
        <end position="453"/>
    </location>
</feature>
<dbReference type="Proteomes" id="UP000694255">
    <property type="component" value="Unassembled WGS sequence"/>
</dbReference>
<evidence type="ECO:0000256" key="5">
    <source>
        <dbReference type="ARBA" id="ARBA00022989"/>
    </source>
</evidence>
<dbReference type="Pfam" id="PF00083">
    <property type="entry name" value="Sugar_tr"/>
    <property type="match status" value="1"/>
</dbReference>
<dbReference type="RefSeq" id="XP_049265409.1">
    <property type="nucleotide sequence ID" value="XM_049404865.1"/>
</dbReference>
<dbReference type="NCBIfam" id="TIGR00879">
    <property type="entry name" value="SP"/>
    <property type="match status" value="1"/>
</dbReference>
<evidence type="ECO:0000313" key="12">
    <source>
        <dbReference type="Proteomes" id="UP000694255"/>
    </source>
</evidence>
<evidence type="ECO:0000256" key="9">
    <source>
        <dbReference type="SAM" id="Phobius"/>
    </source>
</evidence>
<evidence type="ECO:0000259" key="10">
    <source>
        <dbReference type="PROSITE" id="PS50850"/>
    </source>
</evidence>
<feature type="transmembrane region" description="Helical" evidence="9">
    <location>
        <begin position="392"/>
        <end position="410"/>
    </location>
</feature>
<protein>
    <recommendedName>
        <fullName evidence="10">Major facilitator superfamily (MFS) profile domain-containing protein</fullName>
    </recommendedName>
</protein>
<evidence type="ECO:0000256" key="8">
    <source>
        <dbReference type="SAM" id="MobiDB-lite"/>
    </source>
</evidence>
<dbReference type="PANTHER" id="PTHR48022:SF8">
    <property type="entry name" value="MAJOR FACILITATOR SUPERFAMILY (MFS) PROFILE DOMAIN-CONTAINING PROTEIN-RELATED"/>
    <property type="match status" value="1"/>
</dbReference>
<organism evidence="11 12">
    <name type="scientific">[Candida] subhashii</name>
    <dbReference type="NCBI Taxonomy" id="561895"/>
    <lineage>
        <taxon>Eukaryota</taxon>
        <taxon>Fungi</taxon>
        <taxon>Dikarya</taxon>
        <taxon>Ascomycota</taxon>
        <taxon>Saccharomycotina</taxon>
        <taxon>Pichiomycetes</taxon>
        <taxon>Debaryomycetaceae</taxon>
        <taxon>Spathaspora</taxon>
    </lineage>
</organism>
<evidence type="ECO:0000256" key="2">
    <source>
        <dbReference type="ARBA" id="ARBA00010992"/>
    </source>
</evidence>
<keyword evidence="3 7" id="KW-0813">Transport</keyword>
<feature type="compositionally biased region" description="Polar residues" evidence="8">
    <location>
        <begin position="12"/>
        <end position="21"/>
    </location>
</feature>
<keyword evidence="12" id="KW-1185">Reference proteome</keyword>
<dbReference type="OrthoDB" id="508119at2759"/>
<sequence length="595" mass="65294">MTKQNSIEEKYTQPQHNTDVQSEPKKKKFRWTVDTSEHPPQVFNWTLYLSIFVFGILGAARGYDEGNIAGNIALPSFQTRFGLNDESKSPDYIANLKSNITSMVQLGCIGGAIIAAKTVDYLGRVRALQMICILWVAAVIIQITSSSVGQLYAGRAIEGLAIGHTTSIGPVYLSEVAPSPIRGLASCIFAGAVYFGILIGYLANYGCIATVPATIDGNINDNQWRYTLAPKIILAGLIFIMSFFFCLESPRWLLKVNKPEQAVENLSKLRNLPQDHAYTVAELSDIHEQVLSEKNATANSNIFNMLKRLVTVKSIAYRFFCIAGAAQVLGQWSGANAVTIYSNELFALAGIKGSIATLQMSCVLGTVKLVAAYAGAFFIIDVLGRRKALYTGLTLQMVCILYFAIFLTIVPQAADPKGVLSPSEASASKGALAAIILSGAGWTIGFNSIQYLIGSEIFPLDIRSFAQSLVMVLHFANQYGNSRALPSLILALKPYGAFYFFVAVMVLGLVFAFFLPELHGRSLESIEEIFTLPWYKLRHSTTLVPDHSQVHIVNVITRRSVVTNNLDSNKPEEIFIEKKKNIVDEECEVGSRYSK</sequence>
<dbReference type="PROSITE" id="PS00216">
    <property type="entry name" value="SUGAR_TRANSPORT_1"/>
    <property type="match status" value="1"/>
</dbReference>
<proteinExistence type="inferred from homology"/>
<feature type="transmembrane region" description="Helical" evidence="9">
    <location>
        <begin position="127"/>
        <end position="145"/>
    </location>
</feature>
<dbReference type="AlphaFoldDB" id="A0A8J5US93"/>
<dbReference type="GeneID" id="73468034"/>